<proteinExistence type="predicted"/>
<gene>
    <name evidence="1" type="ORF">NM208_g7155</name>
</gene>
<name>A0ACC1SAB1_9HYPO</name>
<dbReference type="Proteomes" id="UP001148629">
    <property type="component" value="Unassembled WGS sequence"/>
</dbReference>
<dbReference type="EMBL" id="JANRMS010000715">
    <property type="protein sequence ID" value="KAJ3535374.1"/>
    <property type="molecule type" value="Genomic_DNA"/>
</dbReference>
<evidence type="ECO:0000313" key="1">
    <source>
        <dbReference type="EMBL" id="KAJ3535374.1"/>
    </source>
</evidence>
<evidence type="ECO:0000313" key="2">
    <source>
        <dbReference type="Proteomes" id="UP001148629"/>
    </source>
</evidence>
<organism evidence="1 2">
    <name type="scientific">Fusarium decemcellulare</name>
    <dbReference type="NCBI Taxonomy" id="57161"/>
    <lineage>
        <taxon>Eukaryota</taxon>
        <taxon>Fungi</taxon>
        <taxon>Dikarya</taxon>
        <taxon>Ascomycota</taxon>
        <taxon>Pezizomycotina</taxon>
        <taxon>Sordariomycetes</taxon>
        <taxon>Hypocreomycetidae</taxon>
        <taxon>Hypocreales</taxon>
        <taxon>Nectriaceae</taxon>
        <taxon>Fusarium</taxon>
        <taxon>Fusarium decemcellulare species complex</taxon>
    </lineage>
</organism>
<sequence length="156" mass="17592">MKAETMEKDAAPQVATDQGPELIESPYLGSSFKLEFAGQRVVRVQRRLIAKHPKFEAHFKNRRLELADMTESQAHILLHYLYTGKYDTIEPQGESAPEKNAKAFATSLWVYAAAVEYDLDHLAVLATIQLSMLGSKLTFLEIVCIMDKGRLLPRGR</sequence>
<keyword evidence="2" id="KW-1185">Reference proteome</keyword>
<protein>
    <submittedName>
        <fullName evidence="1">Uncharacterized protein</fullName>
    </submittedName>
</protein>
<reference evidence="1" key="1">
    <citation type="submission" date="2022-08" db="EMBL/GenBank/DDBJ databases">
        <title>Genome Sequence of Fusarium decemcellulare.</title>
        <authorList>
            <person name="Buettner E."/>
        </authorList>
    </citation>
    <scope>NUCLEOTIDE SEQUENCE</scope>
    <source>
        <strain evidence="1">Babe19</strain>
    </source>
</reference>
<comment type="caution">
    <text evidence="1">The sequence shown here is derived from an EMBL/GenBank/DDBJ whole genome shotgun (WGS) entry which is preliminary data.</text>
</comment>
<accession>A0ACC1SAB1</accession>